<evidence type="ECO:0000256" key="7">
    <source>
        <dbReference type="ARBA" id="ARBA00022605"/>
    </source>
</evidence>
<dbReference type="GO" id="GO:0010309">
    <property type="term" value="F:acireductone dioxygenase [iron(II)-requiring] activity"/>
    <property type="evidence" value="ECO:0007669"/>
    <property type="project" value="UniProtKB-UniRule"/>
</dbReference>
<keyword evidence="9 14" id="KW-0223">Dioxygenase</keyword>
<evidence type="ECO:0000313" key="16">
    <source>
        <dbReference type="Ensembl" id="ENSBTAP00000080224.1"/>
    </source>
</evidence>
<protein>
    <recommendedName>
        <fullName evidence="14">Acireductone dioxygenase</fullName>
    </recommendedName>
    <alternativeName>
        <fullName evidence="14">Acireductone dioxygenase (Fe(2+)-requiring)</fullName>
    </alternativeName>
    <alternativeName>
        <fullName evidence="14">Acireductone dioxygenase (Ni(2+)-requiring)</fullName>
    </alternativeName>
    <alternativeName>
        <fullName evidence="14">Membrane-type 1 matrix metalloproteinase cytoplasmic tail-binding protein 1</fullName>
        <shortName evidence="14">ARD</shortName>
        <shortName evidence="14">ARD'</shortName>
        <shortName evidence="14">Fe-ARD</shortName>
        <shortName evidence="14">MTCBP-1</shortName>
        <shortName evidence="14">Ni-ARD</shortName>
        <ecNumber evidence="14">1.13.11.53</ecNumber>
        <ecNumber evidence="14">1.13.11.54</ecNumber>
    </alternativeName>
</protein>
<keyword evidence="5 14" id="KW-0963">Cytoplasm</keyword>
<evidence type="ECO:0000313" key="17">
    <source>
        <dbReference type="Proteomes" id="UP000009136"/>
    </source>
</evidence>
<feature type="compositionally biased region" description="Low complexity" evidence="15">
    <location>
        <begin position="128"/>
        <end position="144"/>
    </location>
</feature>
<evidence type="ECO:0000256" key="15">
    <source>
        <dbReference type="SAM" id="MobiDB-lite"/>
    </source>
</evidence>
<dbReference type="GO" id="GO:0005634">
    <property type="term" value="C:nucleus"/>
    <property type="evidence" value="ECO:0007669"/>
    <property type="project" value="UniProtKB-SubCell"/>
</dbReference>
<evidence type="ECO:0000256" key="2">
    <source>
        <dbReference type="ARBA" id="ARBA00001967"/>
    </source>
</evidence>
<keyword evidence="11 14" id="KW-0408">Iron</keyword>
<dbReference type="PANTHER" id="PTHR23418">
    <property type="entry name" value="ACIREDUCTONE DIOXYGENASE"/>
    <property type="match status" value="1"/>
</dbReference>
<dbReference type="GO" id="GO:0019509">
    <property type="term" value="P:L-methionine salvage from methylthioadenosine"/>
    <property type="evidence" value="ECO:0007669"/>
    <property type="project" value="UniProtKB-UniRule"/>
</dbReference>
<evidence type="ECO:0000256" key="1">
    <source>
        <dbReference type="ARBA" id="ARBA00000428"/>
    </source>
</evidence>
<feature type="binding site" evidence="14">
    <location>
        <position position="264"/>
    </location>
    <ligand>
        <name>Ni(2+)</name>
        <dbReference type="ChEBI" id="CHEBI:49786"/>
        <note>for nickel-dependent acireductone dioxygenase activity</note>
    </ligand>
</feature>
<dbReference type="Ensembl" id="ENSBTAT00000134840.2">
    <property type="protein sequence ID" value="ENSBTAP00000080224.1"/>
    <property type="gene ID" value="ENSBTAG00000005403.6"/>
</dbReference>
<dbReference type="FunFam" id="2.60.120.10:FF:000031">
    <property type="entry name" value="1,2-dihydroxy-3-keto-5-methylthiopentene dioxygenase"/>
    <property type="match status" value="1"/>
</dbReference>
<accession>A0AAA9S8H4</accession>
<dbReference type="InterPro" id="IPR011051">
    <property type="entry name" value="RmlC_Cupin_sf"/>
</dbReference>
<keyword evidence="6 14" id="KW-0533">Nickel</keyword>
<comment type="cofactor">
    <cofactor evidence="14">
        <name>Fe(2+)</name>
        <dbReference type="ChEBI" id="CHEBI:29033"/>
    </cofactor>
    <cofactor evidence="14">
        <name>Ni(2+)</name>
        <dbReference type="ChEBI" id="CHEBI:49786"/>
    </cofactor>
    <text evidence="14">Binds either 1 Fe or Ni cation per monomer. Iron-binding promotes an acireductone dioxygenase reaction producing 2-keto-4-methylthiobutyrate, while nickel-binding promotes an acireductone dioxygenase reaction producing 3-(methylsulfanyl)propanoate.</text>
</comment>
<evidence type="ECO:0000256" key="6">
    <source>
        <dbReference type="ARBA" id="ARBA00022596"/>
    </source>
</evidence>
<keyword evidence="8 14" id="KW-0479">Metal-binding</keyword>
<comment type="subcellular location">
    <subcellularLocation>
        <location evidence="4 14">Cell membrane</location>
        <topology evidence="4 14">Peripheral membrane protein</topology>
        <orientation evidence="4 14">Cytoplasmic side</orientation>
    </subcellularLocation>
    <subcellularLocation>
        <location evidence="14">Cytoplasm</location>
    </subcellularLocation>
    <subcellularLocation>
        <location evidence="3 14">Nucleus</location>
    </subcellularLocation>
    <text evidence="14">Localizes to the plasma membrane when complexed to MMP14.</text>
</comment>
<dbReference type="GO" id="GO:0005886">
    <property type="term" value="C:plasma membrane"/>
    <property type="evidence" value="ECO:0007669"/>
    <property type="project" value="UniProtKB-SubCell"/>
</dbReference>
<dbReference type="Proteomes" id="UP000009136">
    <property type="component" value="Chromosome 8"/>
</dbReference>
<dbReference type="InterPro" id="IPR004313">
    <property type="entry name" value="ARD"/>
</dbReference>
<evidence type="ECO:0000256" key="3">
    <source>
        <dbReference type="ARBA" id="ARBA00004123"/>
    </source>
</evidence>
<dbReference type="Pfam" id="PF03079">
    <property type="entry name" value="ARD"/>
    <property type="match status" value="1"/>
</dbReference>
<keyword evidence="17" id="KW-1185">Reference proteome</keyword>
<dbReference type="SUPFAM" id="SSF51182">
    <property type="entry name" value="RmlC-like cupins"/>
    <property type="match status" value="2"/>
</dbReference>
<comment type="function">
    <text evidence="14">Catalyzes 2 different reactions between oxygen and the acireductone 1,2-dihydroxy-3-keto-5-methylthiopentene (DHK-MTPene) depending upon the metal bound in the active site. Fe-containing acireductone dioxygenase (Fe-ARD) produces formate and 2-keto-4-methylthiobutyrate (KMTB), the alpha-ketoacid precursor of methionine in the methionine recycle pathway. Ni-containing acireductone dioxygenase (Ni-ARD) produces methylthiopropionate, carbon monoxide and formate, and does not lie on the methionine recycle pathway. Also down-regulates cell migration mediated by MMP14.</text>
</comment>
<dbReference type="HAMAP" id="MF_03154">
    <property type="entry name" value="Salvage_MtnD_euk"/>
    <property type="match status" value="1"/>
</dbReference>
<feature type="binding site" evidence="14">
    <location>
        <position position="303"/>
    </location>
    <ligand>
        <name>Fe(2+)</name>
        <dbReference type="ChEBI" id="CHEBI:29033"/>
        <note>for iron-dependent acireductone dioxygenase activity</note>
    </ligand>
</feature>
<comment type="cofactor">
    <cofactor evidence="2">
        <name>Ni(2+)</name>
        <dbReference type="ChEBI" id="CHEBI:49786"/>
    </cofactor>
</comment>
<keyword evidence="7 14" id="KW-0028">Amino-acid biosynthesis</keyword>
<dbReference type="GeneTree" id="ENSGT00390000008195"/>
<keyword evidence="12 14" id="KW-0486">Methionine biosynthesis</keyword>
<comment type="catalytic activity">
    <reaction evidence="1 14">
        <text>1,2-dihydroxy-5-(methylsulfanyl)pent-1-en-3-one + O2 = 4-methylsulfanyl-2-oxobutanoate + formate + 2 H(+)</text>
        <dbReference type="Rhea" id="RHEA:24504"/>
        <dbReference type="ChEBI" id="CHEBI:15378"/>
        <dbReference type="ChEBI" id="CHEBI:15379"/>
        <dbReference type="ChEBI" id="CHEBI:15740"/>
        <dbReference type="ChEBI" id="CHEBI:16723"/>
        <dbReference type="ChEBI" id="CHEBI:49252"/>
        <dbReference type="EC" id="1.13.11.54"/>
    </reaction>
</comment>
<evidence type="ECO:0000256" key="5">
    <source>
        <dbReference type="ARBA" id="ARBA00022490"/>
    </source>
</evidence>
<reference evidence="16" key="3">
    <citation type="submission" date="2025-09" db="UniProtKB">
        <authorList>
            <consortium name="Ensembl"/>
        </authorList>
    </citation>
    <scope>IDENTIFICATION</scope>
    <source>
        <strain evidence="16">Hereford</strain>
    </source>
</reference>
<name>A0AAA9S8H4_BOVIN</name>
<keyword evidence="14" id="KW-0472">Membrane</keyword>
<dbReference type="AlphaFoldDB" id="A0AAA9S8H4"/>
<comment type="pathway">
    <text evidence="14">Amino-acid biosynthesis; L-methionine biosynthesis via salvage pathway; L-methionine from S-methyl-5-thio-alpha-D-ribose 1-phosphate: step 5/6.</text>
</comment>
<dbReference type="GO" id="GO:0005506">
    <property type="term" value="F:iron ion binding"/>
    <property type="evidence" value="ECO:0007669"/>
    <property type="project" value="UniProtKB-UniRule"/>
</dbReference>
<dbReference type="EC" id="1.13.11.53" evidence="14"/>
<evidence type="ECO:0000256" key="12">
    <source>
        <dbReference type="ARBA" id="ARBA00023167"/>
    </source>
</evidence>
<feature type="region of interest" description="Disordered" evidence="15">
    <location>
        <begin position="46"/>
        <end position="159"/>
    </location>
</feature>
<dbReference type="GO" id="GO:0010308">
    <property type="term" value="F:acireductone dioxygenase (Ni2+-requiring) activity"/>
    <property type="evidence" value="ECO:0007669"/>
    <property type="project" value="UniProtKB-UniRule"/>
</dbReference>
<gene>
    <name evidence="14 16" type="primary">ADI1</name>
    <name evidence="14" type="synonym">MTCBP1</name>
</gene>
<feature type="region of interest" description="Disordered" evidence="15">
    <location>
        <begin position="167"/>
        <end position="186"/>
    </location>
</feature>
<feature type="binding site" evidence="14">
    <location>
        <position position="260"/>
    </location>
    <ligand>
        <name>Fe(2+)</name>
        <dbReference type="ChEBI" id="CHEBI:29033"/>
        <note>for iron-dependent acireductone dioxygenase activity</note>
    </ligand>
</feature>
<reference evidence="16" key="1">
    <citation type="submission" date="2018-03" db="EMBL/GenBank/DDBJ databases">
        <title>ARS-UCD1.2.</title>
        <authorList>
            <person name="Rosen B.D."/>
            <person name="Bickhart D.M."/>
            <person name="Koren S."/>
            <person name="Schnabel R.D."/>
            <person name="Hall R."/>
            <person name="Zimin A."/>
            <person name="Dreischer C."/>
            <person name="Schultheiss S."/>
            <person name="Schroeder S.G."/>
            <person name="Elsik C.G."/>
            <person name="Couldrey C."/>
            <person name="Liu G.E."/>
            <person name="Van Tassell C.P."/>
            <person name="Phillippy A.M."/>
            <person name="Smith T.P.L."/>
            <person name="Medrano J.F."/>
        </authorList>
    </citation>
    <scope>NUCLEOTIDE SEQUENCE [LARGE SCALE GENOMIC DNA]</scope>
    <source>
        <strain evidence="16">Hereford</strain>
    </source>
</reference>
<organism evidence="16 17">
    <name type="scientific">Bos taurus</name>
    <name type="common">Bovine</name>
    <dbReference type="NCBI Taxonomy" id="9913"/>
    <lineage>
        <taxon>Eukaryota</taxon>
        <taxon>Metazoa</taxon>
        <taxon>Chordata</taxon>
        <taxon>Craniata</taxon>
        <taxon>Vertebrata</taxon>
        <taxon>Euteleostomi</taxon>
        <taxon>Mammalia</taxon>
        <taxon>Eutheria</taxon>
        <taxon>Laurasiatheria</taxon>
        <taxon>Artiodactyla</taxon>
        <taxon>Ruminantia</taxon>
        <taxon>Pecora</taxon>
        <taxon>Bovidae</taxon>
        <taxon>Bovinae</taxon>
        <taxon>Bos</taxon>
    </lineage>
</organism>
<dbReference type="InterPro" id="IPR027496">
    <property type="entry name" value="ARD_euk"/>
</dbReference>
<comment type="catalytic activity">
    <reaction evidence="14">
        <text>1,2-dihydroxy-5-(methylsulfanyl)pent-1-en-3-one + O2 = 3-(methylsulfanyl)propanoate + CO + formate + 2 H(+)</text>
        <dbReference type="Rhea" id="RHEA:14161"/>
        <dbReference type="ChEBI" id="CHEBI:15378"/>
        <dbReference type="ChEBI" id="CHEBI:15379"/>
        <dbReference type="ChEBI" id="CHEBI:15740"/>
        <dbReference type="ChEBI" id="CHEBI:17245"/>
        <dbReference type="ChEBI" id="CHEBI:49016"/>
        <dbReference type="ChEBI" id="CHEBI:49252"/>
        <dbReference type="EC" id="1.13.11.53"/>
    </reaction>
</comment>
<dbReference type="PANTHER" id="PTHR23418:SF0">
    <property type="entry name" value="ACIREDUCTONE DIOXYGENASE"/>
    <property type="match status" value="1"/>
</dbReference>
<keyword evidence="14" id="KW-1003">Cell membrane</keyword>
<sequence length="349" mass="38339">MVEAWYMDEAADDPRLPHRAEPARPVGLEQLRRLGVLYWKVRGARAAAQAPLRPLRPRAPRLPASGPAEPGPVLTAHARRGRAGPPPPPRGAPRARCRDRGSGGGDRGSGGGDRGSGMGAAGEGRGVGVRPPSGRPGPCRRGPVPRGPGGAAGGQLGSLKCPRASPWWGGGAGRQEAPSVQTPDLRSRCPRDSFGAGVDTGQALKVSGDKLDADKYENDPELEKIRKERNYSWVDIITISKDKLPNYEEKIKMFFEEHLHLDEEIRYILDGSGYFDVRDQEDRWIRISMEKGDMITLPAGIYHRFTLDEKNYVKAMRLFVGDPVWTPYNRPSDHLEARTQYLEFLAQSA</sequence>
<feature type="binding site" evidence="14">
    <location>
        <position position="260"/>
    </location>
    <ligand>
        <name>Ni(2+)</name>
        <dbReference type="ChEBI" id="CHEBI:49786"/>
        <note>for nickel-dependent acireductone dioxygenase activity</note>
    </ligand>
</feature>
<proteinExistence type="inferred from homology"/>
<dbReference type="InterPro" id="IPR014710">
    <property type="entry name" value="RmlC-like_jellyroll"/>
</dbReference>
<comment type="subunit">
    <text evidence="14">Monomer. Interacts with MMP14.</text>
</comment>
<dbReference type="GO" id="GO:0005737">
    <property type="term" value="C:cytoplasm"/>
    <property type="evidence" value="ECO:0007669"/>
    <property type="project" value="UniProtKB-SubCell"/>
</dbReference>
<evidence type="ECO:0000256" key="4">
    <source>
        <dbReference type="ARBA" id="ARBA00004413"/>
    </source>
</evidence>
<dbReference type="CDD" id="cd02232">
    <property type="entry name" value="cupin_ARD"/>
    <property type="match status" value="1"/>
</dbReference>
<feature type="compositionally biased region" description="Gly residues" evidence="15">
    <location>
        <begin position="147"/>
        <end position="156"/>
    </location>
</feature>
<evidence type="ECO:0000256" key="11">
    <source>
        <dbReference type="ARBA" id="ARBA00023004"/>
    </source>
</evidence>
<feature type="compositionally biased region" description="Gly residues" evidence="15">
    <location>
        <begin position="102"/>
        <end position="127"/>
    </location>
</feature>
<evidence type="ECO:0000256" key="14">
    <source>
        <dbReference type="HAMAP-Rule" id="MF_03154"/>
    </source>
</evidence>
<dbReference type="Gene3D" id="2.60.120.10">
    <property type="entry name" value="Jelly Rolls"/>
    <property type="match status" value="2"/>
</dbReference>
<dbReference type="EC" id="1.13.11.54" evidence="14"/>
<feature type="binding site" evidence="14">
    <location>
        <position position="264"/>
    </location>
    <ligand>
        <name>Fe(2+)</name>
        <dbReference type="ChEBI" id="CHEBI:29033"/>
        <note>for iron-dependent acireductone dioxygenase activity</note>
    </ligand>
</feature>
<feature type="binding site" evidence="14">
    <location>
        <position position="303"/>
    </location>
    <ligand>
        <name>Ni(2+)</name>
        <dbReference type="ChEBI" id="CHEBI:49786"/>
        <note>for nickel-dependent acireductone dioxygenase activity</note>
    </ligand>
</feature>
<dbReference type="GO" id="GO:0016151">
    <property type="term" value="F:nickel cation binding"/>
    <property type="evidence" value="ECO:0007669"/>
    <property type="project" value="UniProtKB-UniRule"/>
</dbReference>
<feature type="binding site" evidence="14">
    <location>
        <position position="258"/>
    </location>
    <ligand>
        <name>Fe(2+)</name>
        <dbReference type="ChEBI" id="CHEBI:29033"/>
        <note>for iron-dependent acireductone dioxygenase activity</note>
    </ligand>
</feature>
<reference evidence="16" key="2">
    <citation type="submission" date="2025-08" db="UniProtKB">
        <authorList>
            <consortium name="Ensembl"/>
        </authorList>
    </citation>
    <scope>IDENTIFICATION</scope>
    <source>
        <strain evidence="16">Hereford</strain>
    </source>
</reference>
<comment type="similarity">
    <text evidence="14">Belongs to the acireductone dioxygenase (ARD) family.</text>
</comment>
<evidence type="ECO:0000256" key="8">
    <source>
        <dbReference type="ARBA" id="ARBA00022723"/>
    </source>
</evidence>
<keyword evidence="10 14" id="KW-0560">Oxidoreductase</keyword>
<keyword evidence="13 14" id="KW-0539">Nucleus</keyword>
<evidence type="ECO:0000256" key="9">
    <source>
        <dbReference type="ARBA" id="ARBA00022964"/>
    </source>
</evidence>
<evidence type="ECO:0000256" key="10">
    <source>
        <dbReference type="ARBA" id="ARBA00023002"/>
    </source>
</evidence>
<evidence type="ECO:0000256" key="13">
    <source>
        <dbReference type="ARBA" id="ARBA00023242"/>
    </source>
</evidence>
<feature type="binding site" evidence="14">
    <location>
        <position position="258"/>
    </location>
    <ligand>
        <name>Ni(2+)</name>
        <dbReference type="ChEBI" id="CHEBI:49786"/>
        <note>for nickel-dependent acireductone dioxygenase activity</note>
    </ligand>
</feature>